<evidence type="ECO:0000313" key="6">
    <source>
        <dbReference type="EnsemblMetazoa" id="GBRI030144-PA"/>
    </source>
</evidence>
<dbReference type="PANTHER" id="PTHR11610">
    <property type="entry name" value="LIPASE"/>
    <property type="match status" value="1"/>
</dbReference>
<comment type="similarity">
    <text evidence="2 4">Belongs to the AB hydrolase superfamily. Lipase family.</text>
</comment>
<comment type="subcellular location">
    <subcellularLocation>
        <location evidence="1">Secreted</location>
    </subcellularLocation>
</comment>
<dbReference type="PRINTS" id="PR00821">
    <property type="entry name" value="TAGLIPASE"/>
</dbReference>
<name>A0A1A9WS72_9MUSC</name>
<dbReference type="InterPro" id="IPR000734">
    <property type="entry name" value="TAG_lipase"/>
</dbReference>
<dbReference type="AlphaFoldDB" id="A0A1A9WS72"/>
<organism evidence="6 7">
    <name type="scientific">Glossina brevipalpis</name>
    <dbReference type="NCBI Taxonomy" id="37001"/>
    <lineage>
        <taxon>Eukaryota</taxon>
        <taxon>Metazoa</taxon>
        <taxon>Ecdysozoa</taxon>
        <taxon>Arthropoda</taxon>
        <taxon>Hexapoda</taxon>
        <taxon>Insecta</taxon>
        <taxon>Pterygota</taxon>
        <taxon>Neoptera</taxon>
        <taxon>Endopterygota</taxon>
        <taxon>Diptera</taxon>
        <taxon>Brachycera</taxon>
        <taxon>Muscomorpha</taxon>
        <taxon>Hippoboscoidea</taxon>
        <taxon>Glossinidae</taxon>
        <taxon>Glossina</taxon>
    </lineage>
</organism>
<keyword evidence="3" id="KW-0964">Secreted</keyword>
<dbReference type="PANTHER" id="PTHR11610:SF173">
    <property type="entry name" value="LIPASE DOMAIN-CONTAINING PROTEIN-RELATED"/>
    <property type="match status" value="1"/>
</dbReference>
<feature type="domain" description="Lipase" evidence="5">
    <location>
        <begin position="52"/>
        <end position="307"/>
    </location>
</feature>
<dbReference type="Pfam" id="PF00151">
    <property type="entry name" value="Lipase"/>
    <property type="match status" value="1"/>
</dbReference>
<dbReference type="Gene3D" id="3.40.50.1820">
    <property type="entry name" value="alpha/beta hydrolase"/>
    <property type="match status" value="1"/>
</dbReference>
<dbReference type="GO" id="GO:0016042">
    <property type="term" value="P:lipid catabolic process"/>
    <property type="evidence" value="ECO:0007669"/>
    <property type="project" value="TreeGrafter"/>
</dbReference>
<dbReference type="STRING" id="37001.A0A1A9WS72"/>
<evidence type="ECO:0000256" key="1">
    <source>
        <dbReference type="ARBA" id="ARBA00004613"/>
    </source>
</evidence>
<evidence type="ECO:0000256" key="3">
    <source>
        <dbReference type="ARBA" id="ARBA00022525"/>
    </source>
</evidence>
<accession>A0A1A9WS72</accession>
<evidence type="ECO:0000313" key="7">
    <source>
        <dbReference type="Proteomes" id="UP000091820"/>
    </source>
</evidence>
<protein>
    <recommendedName>
        <fullName evidence="5">Lipase domain-containing protein</fullName>
    </recommendedName>
</protein>
<dbReference type="InterPro" id="IPR013818">
    <property type="entry name" value="Lipase"/>
</dbReference>
<dbReference type="Proteomes" id="UP000091820">
    <property type="component" value="Unassembled WGS sequence"/>
</dbReference>
<dbReference type="InterPro" id="IPR029058">
    <property type="entry name" value="AB_hydrolase_fold"/>
</dbReference>
<dbReference type="SUPFAM" id="SSF53474">
    <property type="entry name" value="alpha/beta-Hydrolases"/>
    <property type="match status" value="1"/>
</dbReference>
<reference evidence="6" key="2">
    <citation type="submission" date="2020-05" db="UniProtKB">
        <authorList>
            <consortium name="EnsemblMetazoa"/>
        </authorList>
    </citation>
    <scope>IDENTIFICATION</scope>
    <source>
        <strain evidence="6">IAEA</strain>
    </source>
</reference>
<proteinExistence type="inferred from homology"/>
<sequence length="325" mass="36495">MNTFLLLQQNMLQRSLDQAKPNYDIVFKCRSASSLQADETIDLQLGQLNEFRRLRSRKKLALFLHGWKEEGSKQSVQEMLTTWTHFQPGHHICIVDWGNLSQNYYKAATGSIFEVGVTVAAIVESLEAINPCFSRRNVTIVGFSLGAHAAGFAGSLLNGELEQIIALDPAAPMFTIPAIVAPKYRLDENDAGFVQVLHTSSGTLGTSLKCGHADFYPNGGTVPQPNCWHLNQISEMRNTISCSHSTAAIFFEQSLNSDYPFIGIHCDSYKDFVNDLCAYNRLGRFGVHSQQLNHGNFYFITKPEEPYIKPMRRAHLVFRNVFVIQ</sequence>
<reference evidence="7" key="1">
    <citation type="submission" date="2014-03" db="EMBL/GenBank/DDBJ databases">
        <authorList>
            <person name="Aksoy S."/>
            <person name="Warren W."/>
            <person name="Wilson R.K."/>
        </authorList>
    </citation>
    <scope>NUCLEOTIDE SEQUENCE [LARGE SCALE GENOMIC DNA]</scope>
    <source>
        <strain evidence="7">IAEA</strain>
    </source>
</reference>
<dbReference type="GO" id="GO:0016298">
    <property type="term" value="F:lipase activity"/>
    <property type="evidence" value="ECO:0007669"/>
    <property type="project" value="InterPro"/>
</dbReference>
<keyword evidence="7" id="KW-1185">Reference proteome</keyword>
<dbReference type="GO" id="GO:0017171">
    <property type="term" value="F:serine hydrolase activity"/>
    <property type="evidence" value="ECO:0007669"/>
    <property type="project" value="TreeGrafter"/>
</dbReference>
<evidence type="ECO:0000259" key="5">
    <source>
        <dbReference type="Pfam" id="PF00151"/>
    </source>
</evidence>
<evidence type="ECO:0000256" key="4">
    <source>
        <dbReference type="RuleBase" id="RU004262"/>
    </source>
</evidence>
<evidence type="ECO:0000256" key="2">
    <source>
        <dbReference type="ARBA" id="ARBA00010701"/>
    </source>
</evidence>
<dbReference type="GO" id="GO:0005615">
    <property type="term" value="C:extracellular space"/>
    <property type="evidence" value="ECO:0007669"/>
    <property type="project" value="TreeGrafter"/>
</dbReference>
<dbReference type="EnsemblMetazoa" id="GBRI030144-RA">
    <property type="protein sequence ID" value="GBRI030144-PA"/>
    <property type="gene ID" value="GBRI030144"/>
</dbReference>
<dbReference type="VEuPathDB" id="VectorBase:GBRI030144"/>